<dbReference type="EMBL" id="QICQ01000011">
    <property type="protein sequence ID" value="PXV81590.1"/>
    <property type="molecule type" value="Genomic_DNA"/>
</dbReference>
<keyword evidence="1" id="KW-0472">Membrane</keyword>
<keyword evidence="1" id="KW-0812">Transmembrane</keyword>
<comment type="caution">
    <text evidence="2">The sequence shown here is derived from an EMBL/GenBank/DDBJ whole genome shotgun (WGS) entry which is preliminary data.</text>
</comment>
<proteinExistence type="predicted"/>
<keyword evidence="3" id="KW-1185">Reference proteome</keyword>
<reference evidence="2 3" key="1">
    <citation type="submission" date="2018-04" db="EMBL/GenBank/DDBJ databases">
        <title>Active sludge and wastewater microbial communities from Klosterneuburg, Austria.</title>
        <authorList>
            <person name="Wagner M."/>
        </authorList>
    </citation>
    <scope>NUCLEOTIDE SEQUENCE [LARGE SCALE GENOMIC DNA]</scope>
    <source>
        <strain evidence="2 3">Nm 57</strain>
    </source>
</reference>
<evidence type="ECO:0008006" key="4">
    <source>
        <dbReference type="Google" id="ProtNLM"/>
    </source>
</evidence>
<feature type="transmembrane region" description="Helical" evidence="1">
    <location>
        <begin position="6"/>
        <end position="24"/>
    </location>
</feature>
<keyword evidence="1" id="KW-1133">Transmembrane helix</keyword>
<evidence type="ECO:0000313" key="3">
    <source>
        <dbReference type="Proteomes" id="UP000247780"/>
    </source>
</evidence>
<organism evidence="2 3">
    <name type="scientific">Nitrosomonas eutropha</name>
    <dbReference type="NCBI Taxonomy" id="916"/>
    <lineage>
        <taxon>Bacteria</taxon>
        <taxon>Pseudomonadati</taxon>
        <taxon>Pseudomonadota</taxon>
        <taxon>Betaproteobacteria</taxon>
        <taxon>Nitrosomonadales</taxon>
        <taxon>Nitrosomonadaceae</taxon>
        <taxon>Nitrosomonas</taxon>
    </lineage>
</organism>
<dbReference type="Proteomes" id="UP000247780">
    <property type="component" value="Unassembled WGS sequence"/>
</dbReference>
<dbReference type="RefSeq" id="WP_041353530.1">
    <property type="nucleotide sequence ID" value="NZ_FMTW01000019.1"/>
</dbReference>
<protein>
    <recommendedName>
        <fullName evidence="4">Signal peptidase I</fullName>
    </recommendedName>
</protein>
<gene>
    <name evidence="2" type="ORF">C8R14_11132</name>
</gene>
<evidence type="ECO:0000313" key="2">
    <source>
        <dbReference type="EMBL" id="PXV81590.1"/>
    </source>
</evidence>
<sequence>MDWMQIGSALALIMFLIILFPKALEMMKNSPKATSSDWKAVIVPLIIIILFIMLLIKLV</sequence>
<accession>A0ABX5M793</accession>
<feature type="transmembrane region" description="Helical" evidence="1">
    <location>
        <begin position="36"/>
        <end position="56"/>
    </location>
</feature>
<name>A0ABX5M793_9PROT</name>
<evidence type="ECO:0000256" key="1">
    <source>
        <dbReference type="SAM" id="Phobius"/>
    </source>
</evidence>